<dbReference type="Pfam" id="PF24624">
    <property type="entry name" value="Int_N"/>
    <property type="match status" value="1"/>
</dbReference>
<dbReference type="Pfam" id="PF00589">
    <property type="entry name" value="Phage_integrase"/>
    <property type="match status" value="1"/>
</dbReference>
<proteinExistence type="inferred from homology"/>
<dbReference type="AlphaFoldDB" id="A0A6A4RHX1"/>
<organism evidence="6 7">
    <name type="scientific">Parasedimentitalea maritima</name>
    <dbReference type="NCBI Taxonomy" id="2578117"/>
    <lineage>
        <taxon>Bacteria</taxon>
        <taxon>Pseudomonadati</taxon>
        <taxon>Pseudomonadota</taxon>
        <taxon>Alphaproteobacteria</taxon>
        <taxon>Rhodobacterales</taxon>
        <taxon>Paracoccaceae</taxon>
        <taxon>Parasedimentitalea</taxon>
    </lineage>
</organism>
<comment type="caution">
    <text evidence="6">The sequence shown here is derived from an EMBL/GenBank/DDBJ whole genome shotgun (WGS) entry which is preliminary data.</text>
</comment>
<dbReference type="InterPro" id="IPR010998">
    <property type="entry name" value="Integrase_recombinase_N"/>
</dbReference>
<dbReference type="SUPFAM" id="SSF56349">
    <property type="entry name" value="DNA breaking-rejoining enzymes"/>
    <property type="match status" value="1"/>
</dbReference>
<dbReference type="PANTHER" id="PTHR30349">
    <property type="entry name" value="PHAGE INTEGRASE-RELATED"/>
    <property type="match status" value="1"/>
</dbReference>
<keyword evidence="2" id="KW-0229">DNA integration</keyword>
<keyword evidence="3" id="KW-0238">DNA-binding</keyword>
<dbReference type="GO" id="GO:0015074">
    <property type="term" value="P:DNA integration"/>
    <property type="evidence" value="ECO:0007669"/>
    <property type="project" value="UniProtKB-KW"/>
</dbReference>
<dbReference type="Gene3D" id="1.10.443.10">
    <property type="entry name" value="Intergrase catalytic core"/>
    <property type="match status" value="1"/>
</dbReference>
<evidence type="ECO:0000256" key="2">
    <source>
        <dbReference type="ARBA" id="ARBA00022908"/>
    </source>
</evidence>
<evidence type="ECO:0000256" key="3">
    <source>
        <dbReference type="ARBA" id="ARBA00023125"/>
    </source>
</evidence>
<protein>
    <submittedName>
        <fullName evidence="6">Tyrosine-type recombinase/integrase</fullName>
    </submittedName>
</protein>
<dbReference type="InterPro" id="IPR050090">
    <property type="entry name" value="Tyrosine_recombinase_XerCD"/>
</dbReference>
<dbReference type="Gene3D" id="1.10.150.130">
    <property type="match status" value="1"/>
</dbReference>
<gene>
    <name evidence="6" type="ORF">GP644_10955</name>
</gene>
<evidence type="ECO:0000259" key="5">
    <source>
        <dbReference type="PROSITE" id="PS51898"/>
    </source>
</evidence>
<dbReference type="InterPro" id="IPR011010">
    <property type="entry name" value="DNA_brk_join_enz"/>
</dbReference>
<dbReference type="Pfam" id="PF20172">
    <property type="entry name" value="DUF6538"/>
    <property type="match status" value="1"/>
</dbReference>
<dbReference type="GO" id="GO:0003677">
    <property type="term" value="F:DNA binding"/>
    <property type="evidence" value="ECO:0007669"/>
    <property type="project" value="UniProtKB-KW"/>
</dbReference>
<dbReference type="InterPro" id="IPR013762">
    <property type="entry name" value="Integrase-like_cat_sf"/>
</dbReference>
<evidence type="ECO:0000256" key="4">
    <source>
        <dbReference type="ARBA" id="ARBA00023172"/>
    </source>
</evidence>
<dbReference type="EMBL" id="WSFO01000006">
    <property type="protein sequence ID" value="KAE9629534.1"/>
    <property type="molecule type" value="Genomic_DNA"/>
</dbReference>
<evidence type="ECO:0000256" key="1">
    <source>
        <dbReference type="ARBA" id="ARBA00008857"/>
    </source>
</evidence>
<keyword evidence="4" id="KW-0233">DNA recombination</keyword>
<dbReference type="PANTHER" id="PTHR30349:SF41">
    <property type="entry name" value="INTEGRASE_RECOMBINASE PROTEIN MJ0367-RELATED"/>
    <property type="match status" value="1"/>
</dbReference>
<dbReference type="GO" id="GO:0006310">
    <property type="term" value="P:DNA recombination"/>
    <property type="evidence" value="ECO:0007669"/>
    <property type="project" value="UniProtKB-KW"/>
</dbReference>
<accession>A0A6A4RHX1</accession>
<dbReference type="InterPro" id="IPR057084">
    <property type="entry name" value="Int_N"/>
</dbReference>
<dbReference type="InterPro" id="IPR002104">
    <property type="entry name" value="Integrase_catalytic"/>
</dbReference>
<dbReference type="PROSITE" id="PS51898">
    <property type="entry name" value="TYR_RECOMBINASE"/>
    <property type="match status" value="1"/>
</dbReference>
<dbReference type="Proteomes" id="UP000441586">
    <property type="component" value="Unassembled WGS sequence"/>
</dbReference>
<feature type="domain" description="Tyr recombinase" evidence="5">
    <location>
        <begin position="249"/>
        <end position="429"/>
    </location>
</feature>
<dbReference type="RefSeq" id="WP_158979515.1">
    <property type="nucleotide sequence ID" value="NZ_WSFO01000006.1"/>
</dbReference>
<evidence type="ECO:0000313" key="7">
    <source>
        <dbReference type="Proteomes" id="UP000441586"/>
    </source>
</evidence>
<comment type="similarity">
    <text evidence="1">Belongs to the 'phage' integrase family.</text>
</comment>
<name>A0A6A4RHX1_9RHOB</name>
<dbReference type="InterPro" id="IPR046668">
    <property type="entry name" value="DUF6538"/>
</dbReference>
<evidence type="ECO:0000313" key="6">
    <source>
        <dbReference type="EMBL" id="KAE9629534.1"/>
    </source>
</evidence>
<reference evidence="6 7" key="1">
    <citation type="submission" date="2019-12" db="EMBL/GenBank/DDBJ databases">
        <authorList>
            <person name="Zhang Y.-J."/>
        </authorList>
    </citation>
    <scope>NUCLEOTIDE SEQUENCE [LARGE SCALE GENOMIC DNA]</scope>
    <source>
        <strain evidence="6 7">H18S-6</strain>
    </source>
</reference>
<sequence>MPKKSAPYYWDRGGFYFRKWVPKRYRTVDPKQSVVICLHTTDELEAAKKAVEVEKEVQANWDALLAGRSNDAISAWKTAKKLAAAKGFSYLPAADIAKGPLHDIIDRLEALPAFNNSIPQTDAPKIQAMLGSHPIPKQTILEAKQEYFEQAGDKLLNKTPAQIKRWTVVRDRAINDLIAVIGDKLYEDIDRADMKEYRAWWLTRIADDSINPETANKYISYLSGMFQSWAKINGCDIPNPFQGIKFKRPPPSPAVVFSASWITTNFVNGSALDRLNPEARNAFLMMINTGARPSEILGVKPGDIFLDQDIPFIRIEPNDWGSLKNPQSRREIPLVGVSCVAAAQYKDLGCATTYRNKGDRWSATVNKYLQTNGLKETNKHTPYALRHSFETRLRETGCDEQLRCELMGHGYNRPRYGTISHKLLHKALMKIAL</sequence>